<name>A0A0N5BWS1_STREA</name>
<feature type="transmembrane region" description="Helical" evidence="1">
    <location>
        <begin position="123"/>
        <end position="146"/>
    </location>
</feature>
<dbReference type="GO" id="GO:0043022">
    <property type="term" value="F:ribosome binding"/>
    <property type="evidence" value="ECO:0007669"/>
    <property type="project" value="InterPro"/>
</dbReference>
<keyword evidence="3" id="KW-1185">Reference proteome</keyword>
<dbReference type="STRING" id="174720.A0A0N5BWS1"/>
<proteinExistence type="predicted"/>
<protein>
    <submittedName>
        <fullName evidence="4">LETM1 domain-containing protein</fullName>
    </submittedName>
</protein>
<evidence type="ECO:0000259" key="2">
    <source>
        <dbReference type="Pfam" id="PF07766"/>
    </source>
</evidence>
<keyword evidence="1" id="KW-0812">Transmembrane</keyword>
<reference evidence="4" key="1">
    <citation type="submission" date="2017-02" db="UniProtKB">
        <authorList>
            <consortium name="WormBaseParasite"/>
        </authorList>
    </citation>
    <scope>IDENTIFICATION</scope>
</reference>
<dbReference type="Pfam" id="PF07766">
    <property type="entry name" value="LETM1_RBD"/>
    <property type="match status" value="1"/>
</dbReference>
<dbReference type="Proteomes" id="UP000046392">
    <property type="component" value="Unplaced"/>
</dbReference>
<organism evidence="3 4">
    <name type="scientific">Strongyloides papillosus</name>
    <name type="common">Intestinal threadworm</name>
    <dbReference type="NCBI Taxonomy" id="174720"/>
    <lineage>
        <taxon>Eukaryota</taxon>
        <taxon>Metazoa</taxon>
        <taxon>Ecdysozoa</taxon>
        <taxon>Nematoda</taxon>
        <taxon>Chromadorea</taxon>
        <taxon>Rhabditida</taxon>
        <taxon>Tylenchina</taxon>
        <taxon>Panagrolaimomorpha</taxon>
        <taxon>Strongyloidoidea</taxon>
        <taxon>Strongyloididae</taxon>
        <taxon>Strongyloides</taxon>
    </lineage>
</organism>
<accession>A0A0N5BWS1</accession>
<dbReference type="WBParaSite" id="SPAL_0001026100.1">
    <property type="protein sequence ID" value="SPAL_0001026100.1"/>
    <property type="gene ID" value="SPAL_0001026100"/>
</dbReference>
<dbReference type="AlphaFoldDB" id="A0A0N5BWS1"/>
<keyword evidence="1" id="KW-0472">Membrane</keyword>
<evidence type="ECO:0000256" key="1">
    <source>
        <dbReference type="SAM" id="Phobius"/>
    </source>
</evidence>
<dbReference type="InterPro" id="IPR033122">
    <property type="entry name" value="LETM1-like_RBD"/>
</dbReference>
<evidence type="ECO:0000313" key="4">
    <source>
        <dbReference type="WBParaSite" id="SPAL_0001026100.1"/>
    </source>
</evidence>
<evidence type="ECO:0000313" key="3">
    <source>
        <dbReference type="Proteomes" id="UP000046392"/>
    </source>
</evidence>
<sequence>MMLLRNRLSLRYTLNTFSCRHQEVASSNNLALLSTSAHQLSSKKNLKEPNGILKKYENFLKNNFPTSYTVYRQIVDGCKWCISDLKMYYVLRKTLRNNKKSIEDLKKEELECLIKTSSDLSKVLTLAVVAPIPLTIYPLALAIVFLPRLVLTHHFWSRQKYKEFFSKNIFLRSRFHYDSLSSMVKINHQQSLPLKFGDINKEVVTVPSFDEMSVLERYHLLRFHQVSLFNGIKKLKERSLLIHCLDDKLRKTLDNSVDKMNEQEIIVQLYMRKIYFENTDDTEFLRKKLVEWLRHSEKFYIKGNEGFLLYAPIIEKGSKC</sequence>
<feature type="domain" description="Letm1 RBD" evidence="2">
    <location>
        <begin position="105"/>
        <end position="173"/>
    </location>
</feature>
<keyword evidence="1" id="KW-1133">Transmembrane helix</keyword>